<dbReference type="eggNOG" id="COG2207">
    <property type="taxonomic scope" value="Bacteria"/>
</dbReference>
<protein>
    <submittedName>
        <fullName evidence="5">Transcriptional regulator, AraC family</fullName>
    </submittedName>
</protein>
<dbReference type="HOGENOM" id="CLU_000445_88_6_0"/>
<name>D5ENB4_CORAD</name>
<dbReference type="PANTHER" id="PTHR43280:SF2">
    <property type="entry name" value="HTH-TYPE TRANSCRIPTIONAL REGULATOR EXSA"/>
    <property type="match status" value="1"/>
</dbReference>
<dbReference type="STRING" id="583355.Caka_0524"/>
<dbReference type="PANTHER" id="PTHR43280">
    <property type="entry name" value="ARAC-FAMILY TRANSCRIPTIONAL REGULATOR"/>
    <property type="match status" value="1"/>
</dbReference>
<dbReference type="InterPro" id="IPR009057">
    <property type="entry name" value="Homeodomain-like_sf"/>
</dbReference>
<evidence type="ECO:0000256" key="2">
    <source>
        <dbReference type="ARBA" id="ARBA00023125"/>
    </source>
</evidence>
<dbReference type="SUPFAM" id="SSF51215">
    <property type="entry name" value="Regulatory protein AraC"/>
    <property type="match status" value="1"/>
</dbReference>
<gene>
    <name evidence="5" type="ordered locus">Caka_0524</name>
</gene>
<dbReference type="PROSITE" id="PS01124">
    <property type="entry name" value="HTH_ARAC_FAMILY_2"/>
    <property type="match status" value="1"/>
</dbReference>
<reference evidence="5 6" key="1">
    <citation type="journal article" date="2010" name="Stand. Genomic Sci.">
        <title>Complete genome sequence of Coraliomargarita akajimensis type strain (04OKA010-24).</title>
        <authorList>
            <person name="Mavromatis K."/>
            <person name="Abt B."/>
            <person name="Brambilla E."/>
            <person name="Lapidus A."/>
            <person name="Copeland A."/>
            <person name="Deshpande S."/>
            <person name="Nolan M."/>
            <person name="Lucas S."/>
            <person name="Tice H."/>
            <person name="Cheng J.F."/>
            <person name="Han C."/>
            <person name="Detter J.C."/>
            <person name="Woyke T."/>
            <person name="Goodwin L."/>
            <person name="Pitluck S."/>
            <person name="Held B."/>
            <person name="Brettin T."/>
            <person name="Tapia R."/>
            <person name="Ivanova N."/>
            <person name="Mikhailova N."/>
            <person name="Pati A."/>
            <person name="Liolios K."/>
            <person name="Chen A."/>
            <person name="Palaniappan K."/>
            <person name="Land M."/>
            <person name="Hauser L."/>
            <person name="Chang Y.J."/>
            <person name="Jeffries C.D."/>
            <person name="Rohde M."/>
            <person name="Goker M."/>
            <person name="Bristow J."/>
            <person name="Eisen J.A."/>
            <person name="Markowitz V."/>
            <person name="Hugenholtz P."/>
            <person name="Klenk H.P."/>
            <person name="Kyrpides N.C."/>
        </authorList>
    </citation>
    <scope>NUCLEOTIDE SEQUENCE [LARGE SCALE GENOMIC DNA]</scope>
    <source>
        <strain evidence="6">DSM 45221 / IAM 15411 / JCM 23193 / KCTC 12865</strain>
    </source>
</reference>
<sequence>MQLPAHSPNHELIHSLRIMIYSVQRVELGTWWNYKQISSPFTRLYYVLKGKDTWVEHHEKRFDMTEGELLIIPPFTLADYVCNAHCELYSIHFTAECYQGVELFLLNEMRWRHKELGILPELFERINQLNPKRSMEIVDPDNEAYNQSIRSLFGIETELNKEMESNAIMHLLLSRFVPDSIRAVPNTTAREQKIMQTLSYINNHLNEPLTLDVLARQANLNPTYLSNTFEEVLSIRPTKYIQGKRIEKAQLLLLSTNQSLKEIAYQIGIPNTDYFLRMFKIKVGMTPSEYRNKGMQMA</sequence>
<keyword evidence="1" id="KW-0805">Transcription regulation</keyword>
<dbReference type="InterPro" id="IPR037923">
    <property type="entry name" value="HTH-like"/>
</dbReference>
<keyword evidence="3" id="KW-0804">Transcription</keyword>
<dbReference type="Gene3D" id="1.10.10.60">
    <property type="entry name" value="Homeodomain-like"/>
    <property type="match status" value="2"/>
</dbReference>
<evidence type="ECO:0000259" key="4">
    <source>
        <dbReference type="PROSITE" id="PS01124"/>
    </source>
</evidence>
<evidence type="ECO:0000256" key="1">
    <source>
        <dbReference type="ARBA" id="ARBA00023015"/>
    </source>
</evidence>
<feature type="domain" description="HTH araC/xylS-type" evidence="4">
    <location>
        <begin position="195"/>
        <end position="293"/>
    </location>
</feature>
<dbReference type="SUPFAM" id="SSF46689">
    <property type="entry name" value="Homeodomain-like"/>
    <property type="match status" value="2"/>
</dbReference>
<evidence type="ECO:0000313" key="6">
    <source>
        <dbReference type="Proteomes" id="UP000000925"/>
    </source>
</evidence>
<organism evidence="5 6">
    <name type="scientific">Coraliomargarita akajimensis (strain DSM 45221 / IAM 15411 / JCM 23193 / KCTC 12865 / 04OKA010-24)</name>
    <dbReference type="NCBI Taxonomy" id="583355"/>
    <lineage>
        <taxon>Bacteria</taxon>
        <taxon>Pseudomonadati</taxon>
        <taxon>Verrucomicrobiota</taxon>
        <taxon>Opitutia</taxon>
        <taxon>Puniceicoccales</taxon>
        <taxon>Coraliomargaritaceae</taxon>
        <taxon>Coraliomargarita</taxon>
    </lineage>
</organism>
<dbReference type="OrthoDB" id="9780667at2"/>
<dbReference type="PRINTS" id="PR00032">
    <property type="entry name" value="HTHARAC"/>
</dbReference>
<dbReference type="Proteomes" id="UP000000925">
    <property type="component" value="Chromosome"/>
</dbReference>
<dbReference type="GO" id="GO:0043565">
    <property type="term" value="F:sequence-specific DNA binding"/>
    <property type="evidence" value="ECO:0007669"/>
    <property type="project" value="InterPro"/>
</dbReference>
<dbReference type="InterPro" id="IPR020449">
    <property type="entry name" value="Tscrpt_reg_AraC-type_HTH"/>
</dbReference>
<dbReference type="SMART" id="SM00342">
    <property type="entry name" value="HTH_ARAC"/>
    <property type="match status" value="1"/>
</dbReference>
<evidence type="ECO:0000313" key="5">
    <source>
        <dbReference type="EMBL" id="ADE53549.1"/>
    </source>
</evidence>
<accession>D5ENB4</accession>
<dbReference type="AlphaFoldDB" id="D5ENB4"/>
<dbReference type="InterPro" id="IPR018060">
    <property type="entry name" value="HTH_AraC"/>
</dbReference>
<dbReference type="EMBL" id="CP001998">
    <property type="protein sequence ID" value="ADE53549.1"/>
    <property type="molecule type" value="Genomic_DNA"/>
</dbReference>
<dbReference type="KEGG" id="caa:Caka_0524"/>
<keyword evidence="2" id="KW-0238">DNA-binding</keyword>
<dbReference type="Pfam" id="PF12833">
    <property type="entry name" value="HTH_18"/>
    <property type="match status" value="1"/>
</dbReference>
<proteinExistence type="predicted"/>
<dbReference type="GO" id="GO:0003700">
    <property type="term" value="F:DNA-binding transcription factor activity"/>
    <property type="evidence" value="ECO:0007669"/>
    <property type="project" value="InterPro"/>
</dbReference>
<evidence type="ECO:0000256" key="3">
    <source>
        <dbReference type="ARBA" id="ARBA00023163"/>
    </source>
</evidence>
<keyword evidence="6" id="KW-1185">Reference proteome</keyword>